<dbReference type="AlphaFoldDB" id="A0A8D4C8F0"/>
<dbReference type="Gene3D" id="3.30.565.40">
    <property type="entry name" value="Fervidobacterium nodosum Rt17-B1 like"/>
    <property type="match status" value="1"/>
</dbReference>
<dbReference type="GeneID" id="77261849"/>
<evidence type="ECO:0000313" key="5">
    <source>
        <dbReference type="Proteomes" id="UP000031271"/>
    </source>
</evidence>
<keyword evidence="6" id="KW-1185">Reference proteome</keyword>
<reference evidence="5" key="1">
    <citation type="submission" date="2014-03" db="EMBL/GenBank/DDBJ databases">
        <title>Complete genome of Pseudomonas balearica DSM 6083T, a sewage water isolate from an enrichment with 2-methylnaphthalene.</title>
        <authorList>
            <person name="Salva-Serra F."/>
            <person name="Jaen-Luchoro D."/>
            <person name="Busquets A."/>
            <person name="Pena A."/>
            <person name="Gomila M."/>
            <person name="Bosch R."/>
            <person name="Nogales B."/>
            <person name="Garcia-Valdes E."/>
            <person name="Lalucat J."/>
            <person name="Bennasar A."/>
        </authorList>
    </citation>
    <scope>NUCLEOTIDE SEQUENCE [LARGE SCALE GENOMIC DNA]</scope>
    <source>
        <strain evidence="5">DSM 6083</strain>
    </source>
</reference>
<dbReference type="Proteomes" id="UP000182276">
    <property type="component" value="Unassembled WGS sequence"/>
</dbReference>
<gene>
    <name evidence="3" type="ORF">CL52_18370</name>
    <name evidence="4" type="ORF">SAMN05660875_106247</name>
</gene>
<keyword evidence="1" id="KW-0732">Signal</keyword>
<dbReference type="RefSeq" id="WP_043222214.1">
    <property type="nucleotide sequence ID" value="NZ_CP007511.1"/>
</dbReference>
<feature type="domain" description="DUF3298" evidence="2">
    <location>
        <begin position="154"/>
        <end position="230"/>
    </location>
</feature>
<protein>
    <submittedName>
        <fullName evidence="3">Lipoprotein</fullName>
    </submittedName>
</protein>
<reference evidence="4 6" key="2">
    <citation type="submission" date="2016-10" db="EMBL/GenBank/DDBJ databases">
        <authorList>
            <person name="Varghese N."/>
            <person name="Submissions S."/>
        </authorList>
    </citation>
    <scope>NUCLEOTIDE SEQUENCE [LARGE SCALE GENOMIC DNA]</scope>
    <source>
        <strain evidence="4 6">DSM 6083</strain>
    </source>
</reference>
<keyword evidence="3" id="KW-0449">Lipoprotein</keyword>
<dbReference type="EMBL" id="CP007511">
    <property type="protein sequence ID" value="AJE16907.1"/>
    <property type="molecule type" value="Genomic_DNA"/>
</dbReference>
<evidence type="ECO:0000313" key="6">
    <source>
        <dbReference type="Proteomes" id="UP000182276"/>
    </source>
</evidence>
<dbReference type="Pfam" id="PF11738">
    <property type="entry name" value="DUF3298"/>
    <property type="match status" value="1"/>
</dbReference>
<evidence type="ECO:0000313" key="4">
    <source>
        <dbReference type="EMBL" id="SDM61640.1"/>
    </source>
</evidence>
<name>A0A8D4C8F0_9GAMM</name>
<dbReference type="Proteomes" id="UP000031271">
    <property type="component" value="Chromosome"/>
</dbReference>
<evidence type="ECO:0000313" key="3">
    <source>
        <dbReference type="EMBL" id="AJE16907.1"/>
    </source>
</evidence>
<dbReference type="KEGG" id="pbm:CL52_18370"/>
<organism evidence="3 5">
    <name type="scientific">Stutzerimonas balearica DSM 6083</name>
    <dbReference type="NCBI Taxonomy" id="1123016"/>
    <lineage>
        <taxon>Bacteria</taxon>
        <taxon>Pseudomonadati</taxon>
        <taxon>Pseudomonadota</taxon>
        <taxon>Gammaproteobacteria</taxon>
        <taxon>Pseudomonadales</taxon>
        <taxon>Pseudomonadaceae</taxon>
        <taxon>Stutzerimonas</taxon>
    </lineage>
</organism>
<feature type="signal peptide" evidence="1">
    <location>
        <begin position="1"/>
        <end position="23"/>
    </location>
</feature>
<evidence type="ECO:0000256" key="1">
    <source>
        <dbReference type="SAM" id="SignalP"/>
    </source>
</evidence>
<dbReference type="EMBL" id="FNHO01000006">
    <property type="protein sequence ID" value="SDM61640.1"/>
    <property type="molecule type" value="Genomic_DNA"/>
</dbReference>
<dbReference type="InterPro" id="IPR037126">
    <property type="entry name" value="PdaC/RsiV-like_sf"/>
</dbReference>
<accession>A0A8D4C8F0</accession>
<dbReference type="InterPro" id="IPR021729">
    <property type="entry name" value="DUF3298"/>
</dbReference>
<proteinExistence type="predicted"/>
<sequence>MKRSLTLASLLLVPLLLTGCQHGLLAPAIEPTRKVTEVKPTGCNNEDCPLVNIDLQRFDLPELDRLVDQRLRQMTLNAPDDRLPATLEAYQADFLARAEPGWASYLQAKLREQHDGLLVVELSSYLYTGGAHGMPGRGFINFDRETNRAVGLQDMLVPGTEGAFWRLAEQAHQRWLAENDLAGDTQFQQNWPFRETSHIALLKDGVLLKYDVYSLAPYSFGHPELLIDYDQLKGILRERFLP</sequence>
<feature type="chain" id="PRO_5034455624" evidence="1">
    <location>
        <begin position="24"/>
        <end position="242"/>
    </location>
</feature>
<dbReference type="PROSITE" id="PS51257">
    <property type="entry name" value="PROKAR_LIPOPROTEIN"/>
    <property type="match status" value="1"/>
</dbReference>
<dbReference type="Gene3D" id="3.90.640.20">
    <property type="entry name" value="Heat-shock cognate protein, ATPase"/>
    <property type="match status" value="1"/>
</dbReference>
<evidence type="ECO:0000259" key="2">
    <source>
        <dbReference type="Pfam" id="PF11738"/>
    </source>
</evidence>
<reference evidence="3 5" key="3">
    <citation type="journal article" name="Genome Announc.">
        <title>Complete Genome Sequence of Pseudomonas balearica DSM 6083T.</title>
        <authorList>
            <person name="Bennasar-Figueras A."/>
            <person name="Salva-Serra F."/>
            <person name="Jaen-Luchoro D."/>
            <person name="Segui C."/>
            <person name="Aliaga F."/>
            <person name="Busquets A."/>
            <person name="Gomila M."/>
            <person name="Moore E.R."/>
            <person name="Lalucat J."/>
        </authorList>
    </citation>
    <scope>NUCLEOTIDE SEQUENCE [LARGE SCALE GENOMIC DNA]</scope>
    <source>
        <strain evidence="5">DSM 6083</strain>
        <strain evidence="3">DSM6083</strain>
    </source>
</reference>